<reference evidence="15 16" key="1">
    <citation type="submission" date="2023-07" db="EMBL/GenBank/DDBJ databases">
        <title>Sequencing the genomes of 1000 actinobacteria strains.</title>
        <authorList>
            <person name="Klenk H.-P."/>
        </authorList>
    </citation>
    <scope>NUCLEOTIDE SEQUENCE [LARGE SCALE GENOMIC DNA]</scope>
    <source>
        <strain evidence="15 16">DSM 15539</strain>
    </source>
</reference>
<keyword evidence="11 14" id="KW-0739">Sodium transport</keyword>
<dbReference type="NCBIfam" id="TIGR02121">
    <property type="entry name" value="Na_Pro_sym"/>
    <property type="match status" value="1"/>
</dbReference>
<dbReference type="PROSITE" id="PS50283">
    <property type="entry name" value="NA_SOLUT_SYMP_3"/>
    <property type="match status" value="1"/>
</dbReference>
<dbReference type="PANTHER" id="PTHR48086">
    <property type="entry name" value="SODIUM/PROLINE SYMPORTER-RELATED"/>
    <property type="match status" value="1"/>
</dbReference>
<sequence>MSQITGQAIAMIIYFVAMIIIGIWAYTRTKNLDDYMLGGRDLGPGVAALSAGASDMSGWLLMGLPGALYLNGIVEGWIAVGLTIGAWTSWKVVAPRLRSYTQVAGNSITVPSFLGNRLRDQTRSVRVVAGIIIFIFFTFYVSSGMVAGGTFFESAFGMDYHLGMVIVAAVVVLYTLVGGFLAVSWTDMVQGMMMLVALLAVPIAGVIALGGFDALSAGVSAVNPDFLAPFGNATAIGVISSLAWGLGYFGQPHIIVRYMALRSPKEAKQARRIGIGWMALSVIGAGGTAIVGIALNHVGVIKIGAGQHESVFIVTGQTLFPALVAGFMLAAILAAIMSTISSQLLVTSSAVVEDILNAKGERRRDAANSIVIGRIAVLLVSVLAAIFAWFKTDSILNLVAFAWAGFGAAFGPIVLLALYYRKLTWQGALAGMVSGAAVVGVWGTFKWFGLYEILPAFIIGLLVAWIISQLTYCENAEISAEFAAAVRLSTADSAGIEAEFKPAAKLAAPVFGADGNLYHEKEI</sequence>
<feature type="transmembrane region" description="Helical" evidence="14">
    <location>
        <begin position="277"/>
        <end position="299"/>
    </location>
</feature>
<feature type="transmembrane region" description="Helical" evidence="14">
    <location>
        <begin position="367"/>
        <end position="389"/>
    </location>
</feature>
<evidence type="ECO:0000256" key="8">
    <source>
        <dbReference type="ARBA" id="ARBA00023053"/>
    </source>
</evidence>
<comment type="catalytic activity">
    <reaction evidence="12">
        <text>L-proline(in) + Na(+)(in) = L-proline(out) + Na(+)(out)</text>
        <dbReference type="Rhea" id="RHEA:28967"/>
        <dbReference type="ChEBI" id="CHEBI:29101"/>
        <dbReference type="ChEBI" id="CHEBI:60039"/>
    </reaction>
</comment>
<dbReference type="NCBIfam" id="TIGR00813">
    <property type="entry name" value="sss"/>
    <property type="match status" value="1"/>
</dbReference>
<organism evidence="15 16">
    <name type="scientific">Arcanobacterium hippocoleae</name>
    <dbReference type="NCBI Taxonomy" id="149017"/>
    <lineage>
        <taxon>Bacteria</taxon>
        <taxon>Bacillati</taxon>
        <taxon>Actinomycetota</taxon>
        <taxon>Actinomycetes</taxon>
        <taxon>Actinomycetales</taxon>
        <taxon>Actinomycetaceae</taxon>
        <taxon>Arcanobacterium</taxon>
    </lineage>
</organism>
<keyword evidence="3 14" id="KW-0813">Transport</keyword>
<evidence type="ECO:0000256" key="14">
    <source>
        <dbReference type="RuleBase" id="RU366012"/>
    </source>
</evidence>
<dbReference type="PROSITE" id="PS00456">
    <property type="entry name" value="NA_SOLUT_SYMP_1"/>
    <property type="match status" value="1"/>
</dbReference>
<accession>A0ABU1T1H5</accession>
<dbReference type="InterPro" id="IPR011851">
    <property type="entry name" value="Na/Pro_symporter"/>
</dbReference>
<evidence type="ECO:0000256" key="1">
    <source>
        <dbReference type="ARBA" id="ARBA00004651"/>
    </source>
</evidence>
<dbReference type="InterPro" id="IPR050277">
    <property type="entry name" value="Sodium:Solute_Symporter"/>
</dbReference>
<dbReference type="EMBL" id="JAVDUJ010000001">
    <property type="protein sequence ID" value="MDR6939146.1"/>
    <property type="molecule type" value="Genomic_DNA"/>
</dbReference>
<keyword evidence="7 14" id="KW-1133">Transmembrane helix</keyword>
<evidence type="ECO:0000313" key="15">
    <source>
        <dbReference type="EMBL" id="MDR6939146.1"/>
    </source>
</evidence>
<evidence type="ECO:0000256" key="6">
    <source>
        <dbReference type="ARBA" id="ARBA00022847"/>
    </source>
</evidence>
<evidence type="ECO:0000256" key="3">
    <source>
        <dbReference type="ARBA" id="ARBA00022448"/>
    </source>
</evidence>
<dbReference type="InterPro" id="IPR001734">
    <property type="entry name" value="Na/solute_symporter"/>
</dbReference>
<evidence type="ECO:0000256" key="13">
    <source>
        <dbReference type="RuleBase" id="RU362091"/>
    </source>
</evidence>
<keyword evidence="14" id="KW-0029">Amino-acid transport</keyword>
<feature type="transmembrane region" description="Helical" evidence="14">
    <location>
        <begin position="453"/>
        <end position="472"/>
    </location>
</feature>
<keyword evidence="8 14" id="KW-0915">Sodium</keyword>
<evidence type="ECO:0000313" key="16">
    <source>
        <dbReference type="Proteomes" id="UP001266099"/>
    </source>
</evidence>
<dbReference type="Pfam" id="PF00474">
    <property type="entry name" value="SSF"/>
    <property type="match status" value="1"/>
</dbReference>
<feature type="transmembrane region" description="Helical" evidence="14">
    <location>
        <begin position="427"/>
        <end position="447"/>
    </location>
</feature>
<protein>
    <recommendedName>
        <fullName evidence="14">Sodium/proline symporter</fullName>
    </recommendedName>
    <alternativeName>
        <fullName evidence="14">Proline permease</fullName>
    </alternativeName>
</protein>
<evidence type="ECO:0000256" key="12">
    <source>
        <dbReference type="ARBA" id="ARBA00033708"/>
    </source>
</evidence>
<feature type="transmembrane region" description="Helical" evidence="14">
    <location>
        <begin position="7"/>
        <end position="27"/>
    </location>
</feature>
<dbReference type="Proteomes" id="UP001266099">
    <property type="component" value="Unassembled WGS sequence"/>
</dbReference>
<feature type="transmembrane region" description="Helical" evidence="14">
    <location>
        <begin position="235"/>
        <end position="256"/>
    </location>
</feature>
<dbReference type="InterPro" id="IPR018212">
    <property type="entry name" value="Na/solute_symporter_CS"/>
</dbReference>
<dbReference type="Gene3D" id="1.20.1730.10">
    <property type="entry name" value="Sodium/glucose cotransporter"/>
    <property type="match status" value="1"/>
</dbReference>
<dbReference type="RefSeq" id="WP_309955593.1">
    <property type="nucleotide sequence ID" value="NZ_JAVDUJ010000001.1"/>
</dbReference>
<comment type="similarity">
    <text evidence="2 13">Belongs to the sodium:solute symporter (SSF) (TC 2.A.21) family.</text>
</comment>
<feature type="transmembrane region" description="Helical" evidence="14">
    <location>
        <begin position="395"/>
        <end position="420"/>
    </location>
</feature>
<feature type="transmembrane region" description="Helical" evidence="14">
    <location>
        <begin position="195"/>
        <end position="215"/>
    </location>
</feature>
<evidence type="ECO:0000256" key="7">
    <source>
        <dbReference type="ARBA" id="ARBA00022989"/>
    </source>
</evidence>
<keyword evidence="9 14" id="KW-0406">Ion transport</keyword>
<evidence type="ECO:0000256" key="4">
    <source>
        <dbReference type="ARBA" id="ARBA00022475"/>
    </source>
</evidence>
<evidence type="ECO:0000256" key="9">
    <source>
        <dbReference type="ARBA" id="ARBA00023065"/>
    </source>
</evidence>
<keyword evidence="10 14" id="KW-0472">Membrane</keyword>
<evidence type="ECO:0000256" key="11">
    <source>
        <dbReference type="ARBA" id="ARBA00023201"/>
    </source>
</evidence>
<dbReference type="PANTHER" id="PTHR48086:SF3">
    <property type="entry name" value="SODIUM_PROLINE SYMPORTER"/>
    <property type="match status" value="1"/>
</dbReference>
<dbReference type="InterPro" id="IPR038377">
    <property type="entry name" value="Na/Glc_symporter_sf"/>
</dbReference>
<comment type="caution">
    <text evidence="15">The sequence shown here is derived from an EMBL/GenBank/DDBJ whole genome shotgun (WGS) entry which is preliminary data.</text>
</comment>
<comment type="function">
    <text evidence="14">Catalyzes the sodium-dependent uptake of extracellular L-proline.</text>
</comment>
<feature type="transmembrane region" description="Helical" evidence="14">
    <location>
        <begin position="127"/>
        <end position="148"/>
    </location>
</feature>
<proteinExistence type="inferred from homology"/>
<comment type="caution">
    <text evidence="14">Lacks conserved residue(s) required for the propagation of feature annotation.</text>
</comment>
<keyword evidence="16" id="KW-1185">Reference proteome</keyword>
<keyword evidence="4 14" id="KW-1003">Cell membrane</keyword>
<feature type="transmembrane region" description="Helical" evidence="14">
    <location>
        <begin position="319"/>
        <end position="346"/>
    </location>
</feature>
<keyword evidence="5 14" id="KW-0812">Transmembrane</keyword>
<gene>
    <name evidence="15" type="ORF">J2S36_000689</name>
</gene>
<evidence type="ECO:0000256" key="5">
    <source>
        <dbReference type="ARBA" id="ARBA00022692"/>
    </source>
</evidence>
<name>A0ABU1T1H5_9ACTO</name>
<feature type="transmembrane region" description="Helical" evidence="14">
    <location>
        <begin position="160"/>
        <end position="183"/>
    </location>
</feature>
<evidence type="ECO:0000256" key="2">
    <source>
        <dbReference type="ARBA" id="ARBA00006434"/>
    </source>
</evidence>
<dbReference type="CDD" id="cd11475">
    <property type="entry name" value="SLC5sbd_PutP"/>
    <property type="match status" value="1"/>
</dbReference>
<comment type="subcellular location">
    <subcellularLocation>
        <location evidence="1 14">Cell membrane</location>
        <topology evidence="1 14">Multi-pass membrane protein</topology>
    </subcellularLocation>
</comment>
<evidence type="ECO:0000256" key="10">
    <source>
        <dbReference type="ARBA" id="ARBA00023136"/>
    </source>
</evidence>
<keyword evidence="6 14" id="KW-0769">Symport</keyword>